<reference evidence="7 8" key="1">
    <citation type="journal article" date="2015" name="Nature">
        <title>rRNA introns, odd ribosomes, and small enigmatic genomes across a large radiation of phyla.</title>
        <authorList>
            <person name="Brown C.T."/>
            <person name="Hug L.A."/>
            <person name="Thomas B.C."/>
            <person name="Sharon I."/>
            <person name="Castelle C.J."/>
            <person name="Singh A."/>
            <person name="Wilkins M.J."/>
            <person name="Williams K.H."/>
            <person name="Banfield J.F."/>
        </authorList>
    </citation>
    <scope>NUCLEOTIDE SEQUENCE [LARGE SCALE GENOMIC DNA]</scope>
</reference>
<dbReference type="GO" id="GO:0051287">
    <property type="term" value="F:NAD binding"/>
    <property type="evidence" value="ECO:0007669"/>
    <property type="project" value="InterPro"/>
</dbReference>
<keyword evidence="2 4" id="KW-0560">Oxidoreductase</keyword>
<dbReference type="GO" id="GO:0030267">
    <property type="term" value="F:glyoxylate reductase (NADPH) activity"/>
    <property type="evidence" value="ECO:0007669"/>
    <property type="project" value="TreeGrafter"/>
</dbReference>
<dbReference type="PANTHER" id="PTHR10996">
    <property type="entry name" value="2-HYDROXYACID DEHYDROGENASE-RELATED"/>
    <property type="match status" value="1"/>
</dbReference>
<protein>
    <submittedName>
        <fullName evidence="7">D-isomer specific 2-hydroxyacid dehydrogenase NAD-binding, glyoxylate reductase</fullName>
        <ecNumber evidence="7">1.1.1.26</ecNumber>
    </submittedName>
</protein>
<sequence length="328" mass="36287">MKVLVTREIPRAGIELLKKRPALELDIRKGPPLSDKDLKKAAVGTSAILCVIPDKITKEVMQAASPTLKLVSTYSVGYDHIDTKAASELGIYVTNTPGDLAQSVAEHSMALLMAVARKIVEADKFMTEKRYKYWDPMIFIGPVLEGKTIGIIGFGRIGQKLAKIAKGGFNMRVLYHDINRDDKAELETGAMYVGLDDLLEKSDFISLHVPLMPSTNHIIGERELKKMKPNAYLINTSRGPVVDEDALAKALKENWIEGAGIDVYENEPNVYPLLRKIPNAILTPHIGSATREARIEMARMAAESIIEVLVDKKSPTYLVNKDIKSPRV</sequence>
<keyword evidence="3" id="KW-0520">NAD</keyword>
<dbReference type="InterPro" id="IPR029753">
    <property type="entry name" value="D-isomer_DH_CS"/>
</dbReference>
<feature type="domain" description="D-isomer specific 2-hydroxyacid dehydrogenase catalytic" evidence="5">
    <location>
        <begin position="3"/>
        <end position="318"/>
    </location>
</feature>
<dbReference type="FunFam" id="3.40.50.720:FF:000203">
    <property type="entry name" value="D-3-phosphoglycerate dehydrogenase (SerA)"/>
    <property type="match status" value="1"/>
</dbReference>
<feature type="domain" description="D-isomer specific 2-hydroxyacid dehydrogenase NAD-binding" evidence="6">
    <location>
        <begin position="109"/>
        <end position="287"/>
    </location>
</feature>
<dbReference type="GO" id="GO:0005829">
    <property type="term" value="C:cytosol"/>
    <property type="evidence" value="ECO:0007669"/>
    <property type="project" value="TreeGrafter"/>
</dbReference>
<dbReference type="SUPFAM" id="SSF52283">
    <property type="entry name" value="Formate/glycerate dehydrogenase catalytic domain-like"/>
    <property type="match status" value="1"/>
</dbReference>
<dbReference type="InterPro" id="IPR029752">
    <property type="entry name" value="D-isomer_DH_CS1"/>
</dbReference>
<dbReference type="AlphaFoldDB" id="A0A0G1T9A0"/>
<evidence type="ECO:0000259" key="5">
    <source>
        <dbReference type="Pfam" id="PF00389"/>
    </source>
</evidence>
<name>A0A0G1T9A0_UNCKA</name>
<evidence type="ECO:0000256" key="2">
    <source>
        <dbReference type="ARBA" id="ARBA00023002"/>
    </source>
</evidence>
<accession>A0A0G1T9A0</accession>
<dbReference type="GO" id="GO:0047964">
    <property type="term" value="F:glyoxylate reductase (NADH) activity"/>
    <property type="evidence" value="ECO:0007669"/>
    <property type="project" value="UniProtKB-EC"/>
</dbReference>
<dbReference type="EMBL" id="LCNH01000015">
    <property type="protein sequence ID" value="KKU50763.1"/>
    <property type="molecule type" value="Genomic_DNA"/>
</dbReference>
<dbReference type="PROSITE" id="PS00670">
    <property type="entry name" value="D_2_HYDROXYACID_DH_2"/>
    <property type="match status" value="1"/>
</dbReference>
<dbReference type="Proteomes" id="UP000034873">
    <property type="component" value="Unassembled WGS sequence"/>
</dbReference>
<evidence type="ECO:0000256" key="3">
    <source>
        <dbReference type="ARBA" id="ARBA00023027"/>
    </source>
</evidence>
<dbReference type="Pfam" id="PF00389">
    <property type="entry name" value="2-Hacid_dh"/>
    <property type="match status" value="1"/>
</dbReference>
<evidence type="ECO:0000313" key="7">
    <source>
        <dbReference type="EMBL" id="KKU50763.1"/>
    </source>
</evidence>
<dbReference type="PANTHER" id="PTHR10996:SF283">
    <property type="entry name" value="GLYOXYLATE_HYDROXYPYRUVATE REDUCTASE B"/>
    <property type="match status" value="1"/>
</dbReference>
<evidence type="ECO:0000256" key="4">
    <source>
        <dbReference type="RuleBase" id="RU003719"/>
    </source>
</evidence>
<dbReference type="InterPro" id="IPR006140">
    <property type="entry name" value="D-isomer_DH_NAD-bd"/>
</dbReference>
<gene>
    <name evidence="7" type="ORF">UX73_C0015G0008</name>
</gene>
<dbReference type="CDD" id="cd05301">
    <property type="entry name" value="GDH"/>
    <property type="match status" value="1"/>
</dbReference>
<dbReference type="PROSITE" id="PS00065">
    <property type="entry name" value="D_2_HYDROXYACID_DH_1"/>
    <property type="match status" value="1"/>
</dbReference>
<comment type="similarity">
    <text evidence="1 4">Belongs to the D-isomer specific 2-hydroxyacid dehydrogenase family.</text>
</comment>
<dbReference type="InterPro" id="IPR036291">
    <property type="entry name" value="NAD(P)-bd_dom_sf"/>
</dbReference>
<dbReference type="EC" id="1.1.1.26" evidence="7"/>
<dbReference type="PROSITE" id="PS00671">
    <property type="entry name" value="D_2_HYDROXYACID_DH_3"/>
    <property type="match status" value="1"/>
</dbReference>
<comment type="caution">
    <text evidence="7">The sequence shown here is derived from an EMBL/GenBank/DDBJ whole genome shotgun (WGS) entry which is preliminary data.</text>
</comment>
<evidence type="ECO:0000259" key="6">
    <source>
        <dbReference type="Pfam" id="PF02826"/>
    </source>
</evidence>
<dbReference type="SUPFAM" id="SSF51735">
    <property type="entry name" value="NAD(P)-binding Rossmann-fold domains"/>
    <property type="match status" value="1"/>
</dbReference>
<organism evidence="7 8">
    <name type="scientific">candidate division WWE3 bacterium GW2011_GWC1_47_10</name>
    <dbReference type="NCBI Taxonomy" id="1619122"/>
    <lineage>
        <taxon>Bacteria</taxon>
        <taxon>Katanobacteria</taxon>
    </lineage>
</organism>
<dbReference type="STRING" id="1619122.UX73_C0015G0008"/>
<dbReference type="GO" id="GO:0016618">
    <property type="term" value="F:hydroxypyruvate reductase [NAD(P)H] activity"/>
    <property type="evidence" value="ECO:0007669"/>
    <property type="project" value="TreeGrafter"/>
</dbReference>
<dbReference type="InterPro" id="IPR006139">
    <property type="entry name" value="D-isomer_2_OHA_DH_cat_dom"/>
</dbReference>
<evidence type="ECO:0000313" key="8">
    <source>
        <dbReference type="Proteomes" id="UP000034873"/>
    </source>
</evidence>
<dbReference type="Pfam" id="PF02826">
    <property type="entry name" value="2-Hacid_dh_C"/>
    <property type="match status" value="1"/>
</dbReference>
<dbReference type="Gene3D" id="3.40.50.720">
    <property type="entry name" value="NAD(P)-binding Rossmann-like Domain"/>
    <property type="match status" value="2"/>
</dbReference>
<proteinExistence type="inferred from homology"/>
<evidence type="ECO:0000256" key="1">
    <source>
        <dbReference type="ARBA" id="ARBA00005854"/>
    </source>
</evidence>
<dbReference type="PATRIC" id="fig|1619122.3.peg.347"/>
<dbReference type="InterPro" id="IPR050223">
    <property type="entry name" value="D-isomer_2-hydroxyacid_DH"/>
</dbReference>